<feature type="domain" description="VWFA" evidence="14">
    <location>
        <begin position="108"/>
        <end position="259"/>
    </location>
</feature>
<keyword evidence="7 11" id="KW-0805">Transcription regulation</keyword>
<proteinExistence type="inferred from homology"/>
<comment type="similarity">
    <text evidence="2 11">Belongs to the GTF2H2 family.</text>
</comment>
<evidence type="ECO:0000256" key="7">
    <source>
        <dbReference type="ARBA" id="ARBA00023015"/>
    </source>
</evidence>
<evidence type="ECO:0000256" key="5">
    <source>
        <dbReference type="ARBA" id="ARBA00022771"/>
    </source>
</evidence>
<evidence type="ECO:0000256" key="2">
    <source>
        <dbReference type="ARBA" id="ARBA00006092"/>
    </source>
</evidence>
<evidence type="ECO:0000313" key="16">
    <source>
        <dbReference type="Proteomes" id="UP000186601"/>
    </source>
</evidence>
<evidence type="ECO:0000259" key="14">
    <source>
        <dbReference type="PROSITE" id="PS50234"/>
    </source>
</evidence>
<dbReference type="SMART" id="SM01047">
    <property type="entry name" value="C1_4"/>
    <property type="match status" value="1"/>
</dbReference>
<dbReference type="GO" id="GO:0005675">
    <property type="term" value="C:transcription factor TFIIH holo complex"/>
    <property type="evidence" value="ECO:0007669"/>
    <property type="project" value="UniProtKB-UniRule"/>
</dbReference>
<evidence type="ECO:0000256" key="1">
    <source>
        <dbReference type="ARBA" id="ARBA00004123"/>
    </source>
</evidence>
<keyword evidence="8 11" id="KW-0804">Transcription</keyword>
<evidence type="ECO:0000313" key="15">
    <source>
        <dbReference type="EMBL" id="PSR73145.1"/>
    </source>
</evidence>
<keyword evidence="6 11" id="KW-0862">Zinc</keyword>
<dbReference type="GO" id="GO:0006351">
    <property type="term" value="P:DNA-templated transcription"/>
    <property type="evidence" value="ECO:0007669"/>
    <property type="project" value="InterPro"/>
</dbReference>
<reference evidence="15 16" key="1">
    <citation type="submission" date="2018-02" db="EMBL/GenBank/DDBJ databases">
        <title>Genome sequence of the basidiomycete white-rot fungus Phlebia centrifuga.</title>
        <authorList>
            <person name="Granchi Z."/>
            <person name="Peng M."/>
            <person name="de Vries R.P."/>
            <person name="Hilden K."/>
            <person name="Makela M.R."/>
            <person name="Grigoriev I."/>
            <person name="Riley R."/>
        </authorList>
    </citation>
    <scope>NUCLEOTIDE SEQUENCE [LARGE SCALE GENOMIC DNA]</scope>
    <source>
        <strain evidence="15 16">FBCC195</strain>
    </source>
</reference>
<dbReference type="PANTHER" id="PTHR12695:SF2">
    <property type="entry name" value="GENERAL TRANSCRIPTION FACTOR IIH SUBUNIT 2-RELATED"/>
    <property type="match status" value="1"/>
</dbReference>
<keyword evidence="5" id="KW-0863">Zinc-finger</keyword>
<evidence type="ECO:0000256" key="3">
    <source>
        <dbReference type="ARBA" id="ARBA00022723"/>
    </source>
</evidence>
<dbReference type="Pfam" id="PF07975">
    <property type="entry name" value="C1_4"/>
    <property type="match status" value="1"/>
</dbReference>
<dbReference type="InterPro" id="IPR013083">
    <property type="entry name" value="Znf_RING/FYVE/PHD"/>
</dbReference>
<dbReference type="Pfam" id="PF04056">
    <property type="entry name" value="Ssl1"/>
    <property type="match status" value="1"/>
</dbReference>
<dbReference type="InterPro" id="IPR004595">
    <property type="entry name" value="TFIIH_C1-like_dom"/>
</dbReference>
<comment type="function">
    <text evidence="11">Component of the general transcription and DNA repair factor IIH (TFIIH) core complex, which is involved in general and transcription-coupled nucleotide excision repair (NER) of damaged DNA and, when complexed to TFIIK, in RNA transcription by RNA polymerase II.</text>
</comment>
<comment type="subcellular location">
    <subcellularLocation>
        <location evidence="1 11">Nucleus</location>
    </subcellularLocation>
</comment>
<dbReference type="CDD" id="cd01453">
    <property type="entry name" value="vWA_transcription_factor_IIH_type"/>
    <property type="match status" value="1"/>
</dbReference>
<feature type="compositionally biased region" description="Basic and acidic residues" evidence="13">
    <location>
        <begin position="38"/>
        <end position="54"/>
    </location>
</feature>
<dbReference type="GO" id="GO:0006357">
    <property type="term" value="P:regulation of transcription by RNA polymerase II"/>
    <property type="evidence" value="ECO:0007669"/>
    <property type="project" value="UniProtKB-UniRule"/>
</dbReference>
<evidence type="ECO:0000256" key="12">
    <source>
        <dbReference type="PIRSR" id="PIRSR015919-1"/>
    </source>
</evidence>
<dbReference type="InterPro" id="IPR013087">
    <property type="entry name" value="Znf_C2H2_type"/>
</dbReference>
<dbReference type="InterPro" id="IPR007198">
    <property type="entry name" value="Ssl1-like"/>
</dbReference>
<dbReference type="Gene3D" id="3.30.40.10">
    <property type="entry name" value="Zinc/RING finger domain, C3HC4 (zinc finger)"/>
    <property type="match status" value="1"/>
</dbReference>
<dbReference type="AlphaFoldDB" id="A0A2R6NL96"/>
<dbReference type="SUPFAM" id="SSF53300">
    <property type="entry name" value="vWA-like"/>
    <property type="match status" value="1"/>
</dbReference>
<dbReference type="PIRSF" id="PIRSF015919">
    <property type="entry name" value="TFIIH_SSL1"/>
    <property type="match status" value="1"/>
</dbReference>
<dbReference type="InterPro" id="IPR012170">
    <property type="entry name" value="TFIIH_SSL1/p44"/>
</dbReference>
<dbReference type="EMBL" id="MLYV02001104">
    <property type="protein sequence ID" value="PSR73145.1"/>
    <property type="molecule type" value="Genomic_DNA"/>
</dbReference>
<keyword evidence="10 11" id="KW-0539">Nucleus</keyword>
<evidence type="ECO:0000256" key="11">
    <source>
        <dbReference type="PIRNR" id="PIRNR015919"/>
    </source>
</evidence>
<feature type="region of interest" description="Disordered" evidence="13">
    <location>
        <begin position="1"/>
        <end position="55"/>
    </location>
</feature>
<dbReference type="GO" id="GO:0006289">
    <property type="term" value="P:nucleotide-excision repair"/>
    <property type="evidence" value="ECO:0007669"/>
    <property type="project" value="UniProtKB-UniRule"/>
</dbReference>
<organism evidence="15 16">
    <name type="scientific">Hermanssonia centrifuga</name>
    <dbReference type="NCBI Taxonomy" id="98765"/>
    <lineage>
        <taxon>Eukaryota</taxon>
        <taxon>Fungi</taxon>
        <taxon>Dikarya</taxon>
        <taxon>Basidiomycota</taxon>
        <taxon>Agaricomycotina</taxon>
        <taxon>Agaricomycetes</taxon>
        <taxon>Polyporales</taxon>
        <taxon>Meruliaceae</taxon>
        <taxon>Hermanssonia</taxon>
    </lineage>
</organism>
<evidence type="ECO:0000256" key="10">
    <source>
        <dbReference type="ARBA" id="ARBA00023242"/>
    </source>
</evidence>
<evidence type="ECO:0000256" key="6">
    <source>
        <dbReference type="ARBA" id="ARBA00022833"/>
    </source>
</evidence>
<keyword evidence="3 11" id="KW-0479">Metal-binding</keyword>
<evidence type="ECO:0000256" key="13">
    <source>
        <dbReference type="SAM" id="MobiDB-lite"/>
    </source>
</evidence>
<dbReference type="GO" id="GO:0008270">
    <property type="term" value="F:zinc ion binding"/>
    <property type="evidence" value="ECO:0007669"/>
    <property type="project" value="UniProtKB-UniRule"/>
</dbReference>
<dbReference type="NCBIfam" id="TIGR00622">
    <property type="entry name" value="ssl1"/>
    <property type="match status" value="1"/>
</dbReference>
<protein>
    <recommendedName>
        <fullName evidence="11">General transcription and DNA repair factor IIH</fullName>
    </recommendedName>
</protein>
<dbReference type="PROSITE" id="PS50234">
    <property type="entry name" value="VWFA"/>
    <property type="match status" value="1"/>
</dbReference>
<sequence length="451" mass="49316">MPPRRINDSYMDVDSDSDISILGDEEQSSRVKAKGKGKAVDKSKRDKAKSKAKEQPYAWEASYTRSWDTVQEDEAGSLQGAVEDLIARGRRKRLLAPANAIRRTIIRHLILLMDLSSAMMDRDMRPTRFDLMLQYAREFITEWFDQNPLGQIGVVGMRGGLGERIGEMSGNPQDVLKSISERHKLEPNGEPSLQNAIEMARSSMSHLPTHSSREILVLFGSLTTCDPGNIHDTLEECARDKIRISLVALAAEMKICRELCDKTGGQFGVALNEGHFKDLLFDLIPPPAQRGVARAGGGGISNPAADLMMMGFPTRLPVTSPPSLCVCHSEMKSEGFICPRCSAKVCDVPTDCDICGLMIVSSPHLARSYHHLFPVKAYVAVMSLDDTLNPSLSCHGCALPFKDATAPASGPAADGTSPFGRYRCPECKNDFCADCDVFVHDVVHCCPGCGK</sequence>
<dbReference type="InterPro" id="IPR036465">
    <property type="entry name" value="vWFA_dom_sf"/>
</dbReference>
<dbReference type="STRING" id="98765.A0A2R6NL96"/>
<dbReference type="InterPro" id="IPR002035">
    <property type="entry name" value="VWF_A"/>
</dbReference>
<evidence type="ECO:0000256" key="9">
    <source>
        <dbReference type="ARBA" id="ARBA00023204"/>
    </source>
</evidence>
<comment type="caution">
    <text evidence="15">The sequence shown here is derived from an EMBL/GenBank/DDBJ whole genome shotgun (WGS) entry which is preliminary data.</text>
</comment>
<dbReference type="Gene3D" id="3.40.50.410">
    <property type="entry name" value="von Willebrand factor, type A domain"/>
    <property type="match status" value="1"/>
</dbReference>
<dbReference type="SUPFAM" id="SSF57889">
    <property type="entry name" value="Cysteine-rich domain"/>
    <property type="match status" value="1"/>
</dbReference>
<keyword evidence="16" id="KW-1185">Reference proteome</keyword>
<feature type="zinc finger region" description="C4-type" evidence="12">
    <location>
        <begin position="338"/>
        <end position="355"/>
    </location>
</feature>
<dbReference type="GO" id="GO:0000439">
    <property type="term" value="C:transcription factor TFIIH core complex"/>
    <property type="evidence" value="ECO:0007669"/>
    <property type="project" value="UniProtKB-UniRule"/>
</dbReference>
<evidence type="ECO:0000256" key="4">
    <source>
        <dbReference type="ARBA" id="ARBA00022763"/>
    </source>
</evidence>
<name>A0A2R6NL96_9APHY</name>
<dbReference type="OrthoDB" id="284275at2759"/>
<keyword evidence="9" id="KW-0234">DNA repair</keyword>
<dbReference type="PANTHER" id="PTHR12695">
    <property type="entry name" value="GENERAL TRANSCRIPTION FACTOR IIH SUBUNIT 2"/>
    <property type="match status" value="1"/>
</dbReference>
<keyword evidence="4" id="KW-0227">DNA damage</keyword>
<dbReference type="PROSITE" id="PS00028">
    <property type="entry name" value="ZINC_FINGER_C2H2_1"/>
    <property type="match status" value="1"/>
</dbReference>
<evidence type="ECO:0000256" key="8">
    <source>
        <dbReference type="ARBA" id="ARBA00023163"/>
    </source>
</evidence>
<gene>
    <name evidence="15" type="ORF">PHLCEN_2v11001</name>
</gene>
<dbReference type="SMART" id="SM00327">
    <property type="entry name" value="VWA"/>
    <property type="match status" value="1"/>
</dbReference>
<accession>A0A2R6NL96</accession>
<dbReference type="Proteomes" id="UP000186601">
    <property type="component" value="Unassembled WGS sequence"/>
</dbReference>
<dbReference type="FunFam" id="3.40.50.410:FF:000015">
    <property type="entry name" value="General transcription factor IIH subunit 2"/>
    <property type="match status" value="1"/>
</dbReference>
<dbReference type="InterPro" id="IPR046349">
    <property type="entry name" value="C1-like_sf"/>
</dbReference>